<reference evidence="5 6" key="1">
    <citation type="journal article" date="2011" name="Stand. Genomic Sci.">
        <title>Complete genome sequence of Parvibaculum lavamentivorans type strain (DS-1(T)).</title>
        <authorList>
            <person name="Schleheck D."/>
            <person name="Weiss M."/>
            <person name="Pitluck S."/>
            <person name="Bruce D."/>
            <person name="Land M.L."/>
            <person name="Han S."/>
            <person name="Saunders E."/>
            <person name="Tapia R."/>
            <person name="Detter C."/>
            <person name="Brettin T."/>
            <person name="Han J."/>
            <person name="Woyke T."/>
            <person name="Goodwin L."/>
            <person name="Pennacchio L."/>
            <person name="Nolan M."/>
            <person name="Cook A.M."/>
            <person name="Kjelleberg S."/>
            <person name="Thomas T."/>
        </authorList>
    </citation>
    <scope>NUCLEOTIDE SEQUENCE [LARGE SCALE GENOMIC DNA]</scope>
    <source>
        <strain evidence="6">DS-1 / DSM 13023 / NCIMB 13966</strain>
    </source>
</reference>
<dbReference type="HOGENOM" id="CLU_000022_69_0_5"/>
<keyword evidence="2 3" id="KW-0808">Transferase</keyword>
<dbReference type="SMART" id="SM00825">
    <property type="entry name" value="PKS_KS"/>
    <property type="match status" value="1"/>
</dbReference>
<dbReference type="InterPro" id="IPR000794">
    <property type="entry name" value="Beta-ketoacyl_synthase"/>
</dbReference>
<comment type="similarity">
    <text evidence="1 3">Belongs to the thiolase-like superfamily. Beta-ketoacyl-ACP synthases family.</text>
</comment>
<dbReference type="InterPro" id="IPR016039">
    <property type="entry name" value="Thiolase-like"/>
</dbReference>
<dbReference type="GO" id="GO:0005829">
    <property type="term" value="C:cytosol"/>
    <property type="evidence" value="ECO:0007669"/>
    <property type="project" value="TreeGrafter"/>
</dbReference>
<dbReference type="PROSITE" id="PS00606">
    <property type="entry name" value="KS3_1"/>
    <property type="match status" value="1"/>
</dbReference>
<dbReference type="InterPro" id="IPR020841">
    <property type="entry name" value="PKS_Beta-ketoAc_synthase_dom"/>
</dbReference>
<evidence type="ECO:0000256" key="2">
    <source>
        <dbReference type="ARBA" id="ARBA00022679"/>
    </source>
</evidence>
<dbReference type="Pfam" id="PF00109">
    <property type="entry name" value="ketoacyl-synt"/>
    <property type="match status" value="1"/>
</dbReference>
<dbReference type="AlphaFoldDB" id="A7HT85"/>
<accession>A7HT85</accession>
<dbReference type="Pfam" id="PF02801">
    <property type="entry name" value="Ketoacyl-synt_C"/>
    <property type="match status" value="1"/>
</dbReference>
<dbReference type="EMBL" id="CP000774">
    <property type="protein sequence ID" value="ABS63118.1"/>
    <property type="molecule type" value="Genomic_DNA"/>
</dbReference>
<dbReference type="PANTHER" id="PTHR11712">
    <property type="entry name" value="POLYKETIDE SYNTHASE-RELATED"/>
    <property type="match status" value="1"/>
</dbReference>
<dbReference type="OrthoDB" id="9808669at2"/>
<evidence type="ECO:0000313" key="5">
    <source>
        <dbReference type="EMBL" id="ABS63118.1"/>
    </source>
</evidence>
<feature type="domain" description="Ketosynthase family 3 (KS3)" evidence="4">
    <location>
        <begin position="1"/>
        <end position="389"/>
    </location>
</feature>
<dbReference type="NCBIfam" id="NF006618">
    <property type="entry name" value="PRK09185.1"/>
    <property type="match status" value="1"/>
</dbReference>
<dbReference type="GO" id="GO:0004315">
    <property type="term" value="F:3-oxoacyl-[acyl-carrier-protein] synthase activity"/>
    <property type="evidence" value="ECO:0007669"/>
    <property type="project" value="InterPro"/>
</dbReference>
<dbReference type="CDD" id="cd00834">
    <property type="entry name" value="KAS_I_II"/>
    <property type="match status" value="1"/>
</dbReference>
<evidence type="ECO:0000256" key="1">
    <source>
        <dbReference type="ARBA" id="ARBA00008467"/>
    </source>
</evidence>
<dbReference type="PROSITE" id="PS52004">
    <property type="entry name" value="KS3_2"/>
    <property type="match status" value="1"/>
</dbReference>
<proteinExistence type="inferred from homology"/>
<evidence type="ECO:0000313" key="6">
    <source>
        <dbReference type="Proteomes" id="UP000006377"/>
    </source>
</evidence>
<dbReference type="eggNOG" id="COG0304">
    <property type="taxonomic scope" value="Bacteria"/>
</dbReference>
<dbReference type="InterPro" id="IPR014030">
    <property type="entry name" value="Ketoacyl_synth_N"/>
</dbReference>
<gene>
    <name evidence="5" type="ordered locus">Plav_1499</name>
</gene>
<dbReference type="GO" id="GO:0006633">
    <property type="term" value="P:fatty acid biosynthetic process"/>
    <property type="evidence" value="ECO:0007669"/>
    <property type="project" value="InterPro"/>
</dbReference>
<dbReference type="SUPFAM" id="SSF53901">
    <property type="entry name" value="Thiolase-like"/>
    <property type="match status" value="2"/>
</dbReference>
<evidence type="ECO:0000259" key="4">
    <source>
        <dbReference type="PROSITE" id="PS52004"/>
    </source>
</evidence>
<dbReference type="InterPro" id="IPR018201">
    <property type="entry name" value="Ketoacyl_synth_AS"/>
</dbReference>
<name>A7HT85_PARL1</name>
<dbReference type="KEGG" id="pla:Plav_1499"/>
<dbReference type="STRING" id="402881.Plav_1499"/>
<evidence type="ECO:0000256" key="3">
    <source>
        <dbReference type="RuleBase" id="RU003694"/>
    </source>
</evidence>
<dbReference type="Proteomes" id="UP000006377">
    <property type="component" value="Chromosome"/>
</dbReference>
<keyword evidence="6" id="KW-1185">Reference proteome</keyword>
<organism evidence="5 6">
    <name type="scientific">Parvibaculum lavamentivorans (strain DS-1 / DSM 13023 / NCIMB 13966)</name>
    <dbReference type="NCBI Taxonomy" id="402881"/>
    <lineage>
        <taxon>Bacteria</taxon>
        <taxon>Pseudomonadati</taxon>
        <taxon>Pseudomonadota</taxon>
        <taxon>Alphaproteobacteria</taxon>
        <taxon>Hyphomicrobiales</taxon>
        <taxon>Parvibaculaceae</taxon>
        <taxon>Parvibaculum</taxon>
    </lineage>
</organism>
<dbReference type="RefSeq" id="WP_012110402.1">
    <property type="nucleotide sequence ID" value="NC_009719.1"/>
</dbReference>
<sequence length="390" mass="40410">MNAPVYIAASSVANALGADWAQVSDALFAGDPSGLAQTETLSDGRTPPVGRLRFPLADLPPALAEWESRNNRLIHHCLLPLLPAIHEALSAYGPSRVGIVIGTSTSGIESWEHALARKMTGGVWPNDFHFRRHELGDPAAFVQAVTGAGGPCYGVSTACTSGGKAIVSAARLLQAGLCDAVITGGVDTLCGLTLNGFSVLDSISSARCNPFSTNRDGINIGDGGALFLLTREENDVRIAGWGESSDAHHLSAPDPEGGGAALAIGQALGHAGIEAADIAYLNLHGTATRLNDAMEAQVTQRIFGDDLPCSSTKALTGHMLGAAGSCEAAFVSMALSRGEAPPHLWDGEADPALPVLHLTDRPGERVEGRYMMSCSYAFGGNNLALILARA</sequence>
<dbReference type="Gene3D" id="3.40.47.10">
    <property type="match status" value="1"/>
</dbReference>
<protein>
    <submittedName>
        <fullName evidence="5">Beta-ketoacyl synthase</fullName>
    </submittedName>
</protein>
<dbReference type="InterPro" id="IPR014031">
    <property type="entry name" value="Ketoacyl_synth_C"/>
</dbReference>
<dbReference type="PANTHER" id="PTHR11712:SF320">
    <property type="entry name" value="BETA-KETOACYL SYNTHASE"/>
    <property type="match status" value="1"/>
</dbReference>